<feature type="region of interest" description="Disordered" evidence="1">
    <location>
        <begin position="111"/>
        <end position="151"/>
    </location>
</feature>
<dbReference type="AlphaFoldDB" id="A0A158G1Y4"/>
<feature type="compositionally biased region" description="Polar residues" evidence="1">
    <location>
        <begin position="134"/>
        <end position="143"/>
    </location>
</feature>
<name>A0A158G1Y4_CABSO</name>
<feature type="transmembrane region" description="Helical" evidence="2">
    <location>
        <begin position="6"/>
        <end position="31"/>
    </location>
</feature>
<gene>
    <name evidence="3" type="ORF">AWB64_02136</name>
</gene>
<evidence type="ECO:0000313" key="4">
    <source>
        <dbReference type="Proteomes" id="UP000054893"/>
    </source>
</evidence>
<sequence length="151" mass="16197">MITIIVGFIVAHIGAIGAALVAAGSVLFAWVKTKGAQTTVAQTKEQAQSKVDVANANAQVAIDNLNARKTADVQADADAAKIAATAAQERTNVENDQAALSDDAARDNLLSHAPRFSRQQSRHRSRKFRDRSGSWITRASGSSQKRRRITM</sequence>
<dbReference type="EMBL" id="FCOC02000004">
    <property type="protein sequence ID" value="SAL26114.1"/>
    <property type="molecule type" value="Genomic_DNA"/>
</dbReference>
<proteinExistence type="predicted"/>
<keyword evidence="2" id="KW-1133">Transmembrane helix</keyword>
<accession>A0A158G1Y4</accession>
<protein>
    <submittedName>
        <fullName evidence="3">Uncharacterized protein</fullName>
    </submittedName>
</protein>
<evidence type="ECO:0000256" key="2">
    <source>
        <dbReference type="SAM" id="Phobius"/>
    </source>
</evidence>
<keyword evidence="2" id="KW-0812">Transmembrane</keyword>
<evidence type="ECO:0000313" key="3">
    <source>
        <dbReference type="EMBL" id="SAL26114.1"/>
    </source>
</evidence>
<dbReference type="Proteomes" id="UP000054893">
    <property type="component" value="Unassembled WGS sequence"/>
</dbReference>
<dbReference type="RefSeq" id="WP_060818629.1">
    <property type="nucleotide sequence ID" value="NZ_FCOC02000004.1"/>
</dbReference>
<feature type="compositionally biased region" description="Basic residues" evidence="1">
    <location>
        <begin position="120"/>
        <end position="129"/>
    </location>
</feature>
<organism evidence="3 4">
    <name type="scientific">Caballeronia sordidicola</name>
    <name type="common">Burkholderia sordidicola</name>
    <dbReference type="NCBI Taxonomy" id="196367"/>
    <lineage>
        <taxon>Bacteria</taxon>
        <taxon>Pseudomonadati</taxon>
        <taxon>Pseudomonadota</taxon>
        <taxon>Betaproteobacteria</taxon>
        <taxon>Burkholderiales</taxon>
        <taxon>Burkholderiaceae</taxon>
        <taxon>Caballeronia</taxon>
    </lineage>
</organism>
<keyword evidence="2" id="KW-0472">Membrane</keyword>
<evidence type="ECO:0000256" key="1">
    <source>
        <dbReference type="SAM" id="MobiDB-lite"/>
    </source>
</evidence>
<reference evidence="3 4" key="1">
    <citation type="submission" date="2016-01" db="EMBL/GenBank/DDBJ databases">
        <authorList>
            <person name="Oliw E.H."/>
        </authorList>
    </citation>
    <scope>NUCLEOTIDE SEQUENCE [LARGE SCALE GENOMIC DNA]</scope>
    <source>
        <strain evidence="3">LMG 22029</strain>
    </source>
</reference>